<gene>
    <name evidence="2" type="ORF">DEH80_08790</name>
</gene>
<name>A0A363UKH1_9GAMM</name>
<evidence type="ECO:0000256" key="1">
    <source>
        <dbReference type="SAM" id="SignalP"/>
    </source>
</evidence>
<dbReference type="RefSeq" id="WP_109720129.1">
    <property type="nucleotide sequence ID" value="NZ_QEQK01000007.1"/>
</dbReference>
<sequence length="195" mass="21986">MTQTRLAYSLAALSTLAAAGCAVPHTYQGTDAMPPAITEPAGPVIDTSDYYEAHHEGRVYVFDDFTTYKAFLEYGHTPYRLVRIGEGPDGQTLVFGLTDEDKAKREGIASVALYDGELSGTDPFYGEVLYDGRFYVFDRWEDLQAFKVTWEAPYRFTEIGAGTANRTVVYVLNDDNKTRRPEALMARFRSRHQQR</sequence>
<feature type="chain" id="PRO_5016967723" description="Lipoprotein" evidence="1">
    <location>
        <begin position="20"/>
        <end position="195"/>
    </location>
</feature>
<keyword evidence="1" id="KW-0732">Signal</keyword>
<dbReference type="Proteomes" id="UP000251800">
    <property type="component" value="Unassembled WGS sequence"/>
</dbReference>
<dbReference type="PROSITE" id="PS51257">
    <property type="entry name" value="PROKAR_LIPOPROTEIN"/>
    <property type="match status" value="1"/>
</dbReference>
<protein>
    <recommendedName>
        <fullName evidence="4">Lipoprotein</fullName>
    </recommendedName>
</protein>
<dbReference type="EMBL" id="QEQK01000007">
    <property type="protein sequence ID" value="PWN55914.1"/>
    <property type="molecule type" value="Genomic_DNA"/>
</dbReference>
<accession>A0A363UKH1</accession>
<keyword evidence="3" id="KW-1185">Reference proteome</keyword>
<feature type="signal peptide" evidence="1">
    <location>
        <begin position="1"/>
        <end position="19"/>
    </location>
</feature>
<organism evidence="2 3">
    <name type="scientific">Abyssibacter profundi</name>
    <dbReference type="NCBI Taxonomy" id="2182787"/>
    <lineage>
        <taxon>Bacteria</taxon>
        <taxon>Pseudomonadati</taxon>
        <taxon>Pseudomonadota</taxon>
        <taxon>Gammaproteobacteria</taxon>
        <taxon>Chromatiales</taxon>
        <taxon>Oceanococcaceae</taxon>
        <taxon>Abyssibacter</taxon>
    </lineage>
</organism>
<evidence type="ECO:0008006" key="4">
    <source>
        <dbReference type="Google" id="ProtNLM"/>
    </source>
</evidence>
<evidence type="ECO:0000313" key="3">
    <source>
        <dbReference type="Proteomes" id="UP000251800"/>
    </source>
</evidence>
<dbReference type="OrthoDB" id="8776015at2"/>
<comment type="caution">
    <text evidence="2">The sequence shown here is derived from an EMBL/GenBank/DDBJ whole genome shotgun (WGS) entry which is preliminary data.</text>
</comment>
<proteinExistence type="predicted"/>
<evidence type="ECO:0000313" key="2">
    <source>
        <dbReference type="EMBL" id="PWN55914.1"/>
    </source>
</evidence>
<dbReference type="AlphaFoldDB" id="A0A363UKH1"/>
<reference evidence="2 3" key="1">
    <citation type="submission" date="2018-05" db="EMBL/GenBank/DDBJ databases">
        <title>Abyssibacter profundi OUC007T gen. nov., sp. nov, a marine bacterium isolated from seawater of the Mariana Trench.</title>
        <authorList>
            <person name="Zhou S."/>
        </authorList>
    </citation>
    <scope>NUCLEOTIDE SEQUENCE [LARGE SCALE GENOMIC DNA]</scope>
    <source>
        <strain evidence="2 3">OUC007</strain>
    </source>
</reference>